<evidence type="ECO:0000313" key="2">
    <source>
        <dbReference type="EMBL" id="KAG5640049.1"/>
    </source>
</evidence>
<protein>
    <submittedName>
        <fullName evidence="2">Uncharacterized protein</fullName>
    </submittedName>
</protein>
<feature type="non-terminal residue" evidence="2">
    <location>
        <position position="1"/>
    </location>
</feature>
<organism evidence="2 3">
    <name type="scientific">Asterophora parasitica</name>
    <dbReference type="NCBI Taxonomy" id="117018"/>
    <lineage>
        <taxon>Eukaryota</taxon>
        <taxon>Fungi</taxon>
        <taxon>Dikarya</taxon>
        <taxon>Basidiomycota</taxon>
        <taxon>Agaricomycotina</taxon>
        <taxon>Agaricomycetes</taxon>
        <taxon>Agaricomycetidae</taxon>
        <taxon>Agaricales</taxon>
        <taxon>Tricholomatineae</taxon>
        <taxon>Lyophyllaceae</taxon>
        <taxon>Asterophora</taxon>
    </lineage>
</organism>
<evidence type="ECO:0000313" key="3">
    <source>
        <dbReference type="Proteomes" id="UP000775547"/>
    </source>
</evidence>
<comment type="caution">
    <text evidence="2">The sequence shown here is derived from an EMBL/GenBank/DDBJ whole genome shotgun (WGS) entry which is preliminary data.</text>
</comment>
<evidence type="ECO:0000256" key="1">
    <source>
        <dbReference type="SAM" id="MobiDB-lite"/>
    </source>
</evidence>
<keyword evidence="3" id="KW-1185">Reference proteome</keyword>
<gene>
    <name evidence="2" type="ORF">DXG03_001518</name>
</gene>
<dbReference type="AlphaFoldDB" id="A0A9P7K8E8"/>
<feature type="region of interest" description="Disordered" evidence="1">
    <location>
        <begin position="1"/>
        <end position="24"/>
    </location>
</feature>
<reference evidence="2" key="2">
    <citation type="submission" date="2021-10" db="EMBL/GenBank/DDBJ databases">
        <title>Phylogenomics reveals ancestral predisposition of the termite-cultivated fungus Termitomyces towards a domesticated lifestyle.</title>
        <authorList>
            <person name="Auxier B."/>
            <person name="Grum-Grzhimaylo A."/>
            <person name="Cardenas M.E."/>
            <person name="Lodge J.D."/>
            <person name="Laessoe T."/>
            <person name="Pedersen O."/>
            <person name="Smith M.E."/>
            <person name="Kuyper T.W."/>
            <person name="Franco-Molano E.A."/>
            <person name="Baroni T.J."/>
            <person name="Aanen D.K."/>
        </authorList>
    </citation>
    <scope>NUCLEOTIDE SEQUENCE</scope>
    <source>
        <strain evidence="2">AP01</strain>
        <tissue evidence="2">Mycelium</tissue>
    </source>
</reference>
<dbReference type="Proteomes" id="UP000775547">
    <property type="component" value="Unassembled WGS sequence"/>
</dbReference>
<reference evidence="2" key="1">
    <citation type="submission" date="2020-07" db="EMBL/GenBank/DDBJ databases">
        <authorList>
            <person name="Nieuwenhuis M."/>
            <person name="Van De Peppel L.J.J."/>
        </authorList>
    </citation>
    <scope>NUCLEOTIDE SEQUENCE</scope>
    <source>
        <strain evidence="2">AP01</strain>
        <tissue evidence="2">Mycelium</tissue>
    </source>
</reference>
<dbReference type="EMBL" id="JABCKV010001316">
    <property type="protein sequence ID" value="KAG5640049.1"/>
    <property type="molecule type" value="Genomic_DNA"/>
</dbReference>
<feature type="non-terminal residue" evidence="2">
    <location>
        <position position="135"/>
    </location>
</feature>
<name>A0A9P7K8E8_9AGAR</name>
<accession>A0A9P7K8E8</accession>
<proteinExistence type="predicted"/>
<sequence>PTGRPSRSTRSLSNFSGSSATSSRITGRTSCLTLSSATTTMCTQQHSRLPSCLILVSTHGWALSCGEASPRMRQWPTLLTRCRWHRRRPKQPWMSGSRLPGPRTSSSARKITLPIMPPWHLLDQHMAESPSSLSL</sequence>